<accession>A0A1I8B9A8</accession>
<dbReference type="WBParaSite" id="MhA1_Contig173.frz3.gene19">
    <property type="protein sequence ID" value="MhA1_Contig173.frz3.gene19"/>
    <property type="gene ID" value="MhA1_Contig173.frz3.gene19"/>
</dbReference>
<organism evidence="2 3">
    <name type="scientific">Meloidogyne hapla</name>
    <name type="common">Root-knot nematode worm</name>
    <dbReference type="NCBI Taxonomy" id="6305"/>
    <lineage>
        <taxon>Eukaryota</taxon>
        <taxon>Metazoa</taxon>
        <taxon>Ecdysozoa</taxon>
        <taxon>Nematoda</taxon>
        <taxon>Chromadorea</taxon>
        <taxon>Rhabditida</taxon>
        <taxon>Tylenchina</taxon>
        <taxon>Tylenchomorpha</taxon>
        <taxon>Tylenchoidea</taxon>
        <taxon>Meloidogynidae</taxon>
        <taxon>Meloidogyninae</taxon>
        <taxon>Meloidogyne</taxon>
    </lineage>
</organism>
<feature type="region of interest" description="Disordered" evidence="1">
    <location>
        <begin position="50"/>
        <end position="101"/>
    </location>
</feature>
<keyword evidence="2" id="KW-1185">Reference proteome</keyword>
<protein>
    <submittedName>
        <fullName evidence="3">Uncharacterized protein</fullName>
    </submittedName>
</protein>
<dbReference type="AlphaFoldDB" id="A0A1I8B9A8"/>
<feature type="compositionally biased region" description="Polar residues" evidence="1">
    <location>
        <begin position="62"/>
        <end position="97"/>
    </location>
</feature>
<feature type="compositionally biased region" description="Acidic residues" evidence="1">
    <location>
        <begin position="50"/>
        <end position="60"/>
    </location>
</feature>
<reference evidence="3" key="1">
    <citation type="submission" date="2016-11" db="UniProtKB">
        <authorList>
            <consortium name="WormBaseParasite"/>
        </authorList>
    </citation>
    <scope>IDENTIFICATION</scope>
</reference>
<evidence type="ECO:0000313" key="3">
    <source>
        <dbReference type="WBParaSite" id="MhA1_Contig173.frz3.gene19"/>
    </source>
</evidence>
<name>A0A1I8B9A8_MELHA</name>
<proteinExistence type="predicted"/>
<evidence type="ECO:0000313" key="2">
    <source>
        <dbReference type="Proteomes" id="UP000095281"/>
    </source>
</evidence>
<evidence type="ECO:0000256" key="1">
    <source>
        <dbReference type="SAM" id="MobiDB-lite"/>
    </source>
</evidence>
<dbReference type="Proteomes" id="UP000095281">
    <property type="component" value="Unplaced"/>
</dbReference>
<sequence>MLQQGNGLFIPNSNDAICGEYKDNDVSTKTNVSTGLISDQETSIMPITTEEDQEEEENDNEPLTSPSPFVQQVEENPQNFKDNKHNINSHGNGSSIITPGRIKPIRIIPNAQHTEWGVTAFQSNKALTSPSKETNKPIALTDRIIGDSDYTTLIESSSTSSSLSRQSF</sequence>